<dbReference type="CDD" id="cd14014">
    <property type="entry name" value="STKc_PknB_like"/>
    <property type="match status" value="1"/>
</dbReference>
<evidence type="ECO:0000259" key="11">
    <source>
        <dbReference type="PROSITE" id="PS50011"/>
    </source>
</evidence>
<reference evidence="13" key="1">
    <citation type="submission" date="2020-09" db="EMBL/GenBank/DDBJ databases">
        <title>Hoyosella lacisalsi sp. nov., a halotolerant actinobacterium isolated from soil of Lake Gudzhirganskoe.</title>
        <authorList>
            <person name="Yang Q."/>
            <person name="Guo P.Y."/>
            <person name="Liu S.W."/>
            <person name="Li F.N."/>
            <person name="Sun C.H."/>
        </authorList>
    </citation>
    <scope>NUCLEOTIDE SEQUENCE</scope>
    <source>
        <strain evidence="13">G463</strain>
    </source>
</reference>
<evidence type="ECO:0000313" key="13">
    <source>
        <dbReference type="EMBL" id="MBD8507737.1"/>
    </source>
</evidence>
<comment type="caution">
    <text evidence="13">The sequence shown here is derived from an EMBL/GenBank/DDBJ whole genome shotgun (WGS) entry which is preliminary data.</text>
</comment>
<dbReference type="RefSeq" id="WP_192040200.1">
    <property type="nucleotide sequence ID" value="NZ_JACYWE010000010.1"/>
</dbReference>
<feature type="compositionally biased region" description="Low complexity" evidence="9">
    <location>
        <begin position="395"/>
        <end position="404"/>
    </location>
</feature>
<evidence type="ECO:0000256" key="8">
    <source>
        <dbReference type="ARBA" id="ARBA00048679"/>
    </source>
</evidence>
<dbReference type="Pfam" id="PF03793">
    <property type="entry name" value="PASTA"/>
    <property type="match status" value="4"/>
</dbReference>
<evidence type="ECO:0000256" key="7">
    <source>
        <dbReference type="ARBA" id="ARBA00047899"/>
    </source>
</evidence>
<dbReference type="Gene3D" id="3.30.200.20">
    <property type="entry name" value="Phosphorylase Kinase, domain 1"/>
    <property type="match status" value="1"/>
</dbReference>
<keyword evidence="4" id="KW-0547">Nucleotide-binding</keyword>
<feature type="region of interest" description="Disordered" evidence="9">
    <location>
        <begin position="679"/>
        <end position="702"/>
    </location>
</feature>
<feature type="domain" description="PASTA" evidence="12">
    <location>
        <begin position="440"/>
        <end position="506"/>
    </location>
</feature>
<comment type="catalytic activity">
    <reaction evidence="8">
        <text>L-seryl-[protein] + ATP = O-phospho-L-seryl-[protein] + ADP + H(+)</text>
        <dbReference type="Rhea" id="RHEA:17989"/>
        <dbReference type="Rhea" id="RHEA-COMP:9863"/>
        <dbReference type="Rhea" id="RHEA-COMP:11604"/>
        <dbReference type="ChEBI" id="CHEBI:15378"/>
        <dbReference type="ChEBI" id="CHEBI:29999"/>
        <dbReference type="ChEBI" id="CHEBI:30616"/>
        <dbReference type="ChEBI" id="CHEBI:83421"/>
        <dbReference type="ChEBI" id="CHEBI:456216"/>
        <dbReference type="EC" id="2.7.11.1"/>
    </reaction>
</comment>
<keyword evidence="6" id="KW-0067">ATP-binding</keyword>
<keyword evidence="10" id="KW-1133">Transmembrane helix</keyword>
<dbReference type="AlphaFoldDB" id="A0A927JF54"/>
<dbReference type="Proteomes" id="UP000642993">
    <property type="component" value="Unassembled WGS sequence"/>
</dbReference>
<evidence type="ECO:0000256" key="9">
    <source>
        <dbReference type="SAM" id="MobiDB-lite"/>
    </source>
</evidence>
<evidence type="ECO:0000256" key="3">
    <source>
        <dbReference type="ARBA" id="ARBA00022679"/>
    </source>
</evidence>
<dbReference type="FunFam" id="1.10.510.10:FF:000021">
    <property type="entry name" value="Serine/threonine protein kinase"/>
    <property type="match status" value="1"/>
</dbReference>
<evidence type="ECO:0000259" key="12">
    <source>
        <dbReference type="PROSITE" id="PS51178"/>
    </source>
</evidence>
<dbReference type="Gene3D" id="3.30.10.20">
    <property type="match status" value="4"/>
</dbReference>
<dbReference type="PANTHER" id="PTHR43289:SF34">
    <property type="entry name" value="SERINE_THREONINE-PROTEIN KINASE YBDM-RELATED"/>
    <property type="match status" value="1"/>
</dbReference>
<dbReference type="Gene3D" id="1.10.510.10">
    <property type="entry name" value="Transferase(Phosphotransferase) domain 1"/>
    <property type="match status" value="1"/>
</dbReference>
<dbReference type="EC" id="2.7.11.1" evidence="1"/>
<dbReference type="InterPro" id="IPR011009">
    <property type="entry name" value="Kinase-like_dom_sf"/>
</dbReference>
<feature type="region of interest" description="Disordered" evidence="9">
    <location>
        <begin position="304"/>
        <end position="410"/>
    </location>
</feature>
<dbReference type="FunFam" id="3.30.200.20:FF:000035">
    <property type="entry name" value="Serine/threonine protein kinase Stk1"/>
    <property type="match status" value="1"/>
</dbReference>
<name>A0A927JF54_9ACTN</name>
<dbReference type="SUPFAM" id="SSF56112">
    <property type="entry name" value="Protein kinase-like (PK-like)"/>
    <property type="match status" value="1"/>
</dbReference>
<feature type="domain" description="Protein kinase" evidence="11">
    <location>
        <begin position="23"/>
        <end position="280"/>
    </location>
</feature>
<keyword evidence="14" id="KW-1185">Reference proteome</keyword>
<gene>
    <name evidence="13" type="ORF">HT102_14710</name>
</gene>
<evidence type="ECO:0000256" key="6">
    <source>
        <dbReference type="ARBA" id="ARBA00022840"/>
    </source>
</evidence>
<dbReference type="InterPro" id="IPR000719">
    <property type="entry name" value="Prot_kinase_dom"/>
</dbReference>
<evidence type="ECO:0000256" key="5">
    <source>
        <dbReference type="ARBA" id="ARBA00022777"/>
    </source>
</evidence>
<comment type="catalytic activity">
    <reaction evidence="7">
        <text>L-threonyl-[protein] + ATP = O-phospho-L-threonyl-[protein] + ADP + H(+)</text>
        <dbReference type="Rhea" id="RHEA:46608"/>
        <dbReference type="Rhea" id="RHEA-COMP:11060"/>
        <dbReference type="Rhea" id="RHEA-COMP:11605"/>
        <dbReference type="ChEBI" id="CHEBI:15378"/>
        <dbReference type="ChEBI" id="CHEBI:30013"/>
        <dbReference type="ChEBI" id="CHEBI:30616"/>
        <dbReference type="ChEBI" id="CHEBI:61977"/>
        <dbReference type="ChEBI" id="CHEBI:456216"/>
        <dbReference type="EC" id="2.7.11.1"/>
    </reaction>
</comment>
<dbReference type="EMBL" id="JACYWE010000010">
    <property type="protein sequence ID" value="MBD8507737.1"/>
    <property type="molecule type" value="Genomic_DNA"/>
</dbReference>
<evidence type="ECO:0000313" key="14">
    <source>
        <dbReference type="Proteomes" id="UP000642993"/>
    </source>
</evidence>
<keyword evidence="10" id="KW-0472">Membrane</keyword>
<keyword evidence="2" id="KW-0723">Serine/threonine-protein kinase</keyword>
<dbReference type="SMART" id="SM00220">
    <property type="entry name" value="S_TKc"/>
    <property type="match status" value="1"/>
</dbReference>
<evidence type="ECO:0000256" key="1">
    <source>
        <dbReference type="ARBA" id="ARBA00012513"/>
    </source>
</evidence>
<dbReference type="PANTHER" id="PTHR43289">
    <property type="entry name" value="MITOGEN-ACTIVATED PROTEIN KINASE KINASE KINASE 20-RELATED"/>
    <property type="match status" value="1"/>
</dbReference>
<protein>
    <recommendedName>
        <fullName evidence="1">non-specific serine/threonine protein kinase</fullName>
        <ecNumber evidence="1">2.7.11.1</ecNumber>
    </recommendedName>
</protein>
<dbReference type="PROSITE" id="PS50011">
    <property type="entry name" value="PROTEIN_KINASE_DOM"/>
    <property type="match status" value="1"/>
</dbReference>
<dbReference type="SMART" id="SM00740">
    <property type="entry name" value="PASTA"/>
    <property type="match status" value="4"/>
</dbReference>
<dbReference type="GO" id="GO:0005524">
    <property type="term" value="F:ATP binding"/>
    <property type="evidence" value="ECO:0007669"/>
    <property type="project" value="UniProtKB-KW"/>
</dbReference>
<keyword evidence="10" id="KW-0812">Transmembrane</keyword>
<dbReference type="GO" id="GO:0004674">
    <property type="term" value="F:protein serine/threonine kinase activity"/>
    <property type="evidence" value="ECO:0007669"/>
    <property type="project" value="UniProtKB-KW"/>
</dbReference>
<dbReference type="Pfam" id="PF00069">
    <property type="entry name" value="Pkinase"/>
    <property type="match status" value="1"/>
</dbReference>
<feature type="transmembrane region" description="Helical" evidence="10">
    <location>
        <begin position="418"/>
        <end position="438"/>
    </location>
</feature>
<feature type="domain" description="PASTA" evidence="12">
    <location>
        <begin position="507"/>
        <end position="573"/>
    </location>
</feature>
<proteinExistence type="predicted"/>
<dbReference type="CDD" id="cd06577">
    <property type="entry name" value="PASTA_pknB"/>
    <property type="match status" value="4"/>
</dbReference>
<dbReference type="PROSITE" id="PS51178">
    <property type="entry name" value="PASTA"/>
    <property type="match status" value="4"/>
</dbReference>
<sequence>MSTGGQRGSDSLNLVGALLDNRYRIDAPIARGGMSVVYQGMDLRLDRPVAIKVMEPRFSEDPEFLERFELEARSIARLTHPSLVAVFDQGTDGEHVFLVMELVPGGTLRELLRERGPMPPYAAAAVVRPVLRALAVAHRAGLVHRDIKPENILISDAGAVKVADFGLVRALAASGTTTDGMILGTAAYLAPEQVTTGSADARSDVYALGVVMFEMLTGRVPFSGDNSISVAYQRTSQDVPAPGSVVRGVPREIDDLILRATAREPQHRFADAGAMVQALIAVTEKLALPPYRVPVPRQSAQHVAVSSMMGKPGSSGATGTVPPAAVPPDDQDVPGPGGIDGSHQTTVIPTGPAPAAPGTPGAGRAPNEQTTSLPAVQGSPTTVLPVGGPPPGTHPTPHQAPAAPDRGLSASRGARSPLVLIIVVMLLATLVGVAGWWFGSGRYVTVPSVEGLSLVATESALEEAGLDPVRDGQYRDAEPVDTILGIAPPPGSRVVRSSEVTVTVSLGQPAVPSVDDDIPVNEMIEQLRDRTFEAVIGDGAYHQERPEGTVVSLAPAPGTVLAVGSQVTITPSLGEPIIVPNVRGMSADEARAALVDAGLNVGEIVEEFDAGIDAGEVAATRPPIGGEAGAETPITLVVSNAERVPGVLGSSVADARSTLAAAGFRVAVRQIVNSSSSLVIGQSPSAGSRAQPGSTVTVTALP</sequence>
<dbReference type="PROSITE" id="PS00108">
    <property type="entry name" value="PROTEIN_KINASE_ST"/>
    <property type="match status" value="1"/>
</dbReference>
<accession>A0A927JF54</accession>
<dbReference type="InterPro" id="IPR008271">
    <property type="entry name" value="Ser/Thr_kinase_AS"/>
</dbReference>
<evidence type="ECO:0000256" key="10">
    <source>
        <dbReference type="SAM" id="Phobius"/>
    </source>
</evidence>
<dbReference type="InterPro" id="IPR005543">
    <property type="entry name" value="PASTA_dom"/>
</dbReference>
<feature type="domain" description="PASTA" evidence="12">
    <location>
        <begin position="574"/>
        <end position="640"/>
    </location>
</feature>
<evidence type="ECO:0000256" key="2">
    <source>
        <dbReference type="ARBA" id="ARBA00022527"/>
    </source>
</evidence>
<feature type="domain" description="PASTA" evidence="12">
    <location>
        <begin position="641"/>
        <end position="702"/>
    </location>
</feature>
<organism evidence="13 14">
    <name type="scientific">Lolliginicoccus lacisalsi</name>
    <dbReference type="NCBI Taxonomy" id="2742202"/>
    <lineage>
        <taxon>Bacteria</taxon>
        <taxon>Bacillati</taxon>
        <taxon>Actinomycetota</taxon>
        <taxon>Actinomycetes</taxon>
        <taxon>Mycobacteriales</taxon>
        <taxon>Hoyosellaceae</taxon>
        <taxon>Lolliginicoccus</taxon>
    </lineage>
</organism>
<dbReference type="GO" id="GO:0045717">
    <property type="term" value="P:negative regulation of fatty acid biosynthetic process"/>
    <property type="evidence" value="ECO:0007669"/>
    <property type="project" value="UniProtKB-ARBA"/>
</dbReference>
<keyword evidence="5" id="KW-0418">Kinase</keyword>
<keyword evidence="3" id="KW-0808">Transferase</keyword>
<evidence type="ECO:0000256" key="4">
    <source>
        <dbReference type="ARBA" id="ARBA00022741"/>
    </source>
</evidence>